<dbReference type="InterPro" id="IPR024083">
    <property type="entry name" value="Fumarase/histidase_N"/>
</dbReference>
<dbReference type="UniPathway" id="UPA00068">
    <property type="reaction ID" value="UER00114"/>
</dbReference>
<keyword evidence="5" id="KW-0963">Cytoplasm</keyword>
<dbReference type="InterPro" id="IPR009049">
    <property type="entry name" value="Argininosuccinate_lyase"/>
</dbReference>
<sequence>MVLWDKGQDVAAWVQRFTVGEDYRWDTLLLPYDIEGTRAHAAGLVRTGILSDEEFQAISEALDALQAEVQAGRVVVRPEDEDAHTVIETFLTKRLGDVGKKIHTGRSRNDQVLAALRLFLKDGLRKAGRQVARLIEQLCELGARYNDALMPGYTHLQQAMPSTAGLWALGYAELLLSDLAALQHAFEQVNVSPLGSAAGYGVPFLSLPREEVAQRLGFRTVQLHVTAVQLSRGKLELHAVHALVQVSATLNRMASDLVLFNTQEFGFVELPPEFCTGSSIMPQKQNPDVLELVRAGYHRLLAELNVLLTLPANLPSGYHRDLQLTKEATIRCMLSAHDLLMAMVQLLPGLRFRRDRMQAACTPSLLATAEALRRVADGVPFREAYRQAAAALDQLPHPDPQTVLKAYHVDGYPGRGRPDLLRQQLQTFRSWLERSEQSDT</sequence>
<keyword evidence="8" id="KW-1185">Reference proteome</keyword>
<dbReference type="RefSeq" id="WP_072716063.1">
    <property type="nucleotide sequence ID" value="NZ_FRAU01000008.1"/>
</dbReference>
<dbReference type="STRING" id="633813.SAMN04488087_2242"/>
<dbReference type="PRINTS" id="PR00149">
    <property type="entry name" value="FUMRATELYASE"/>
</dbReference>
<feature type="domain" description="Fumarate lyase N-terminal" evidence="6">
    <location>
        <begin position="32"/>
        <end position="296"/>
    </location>
</feature>
<keyword evidence="5 7" id="KW-0456">Lyase</keyword>
<dbReference type="InterPro" id="IPR022761">
    <property type="entry name" value="Fumarate_lyase_N"/>
</dbReference>
<dbReference type="PRINTS" id="PR00145">
    <property type="entry name" value="ARGSUCLYASE"/>
</dbReference>
<dbReference type="PANTHER" id="PTHR43814:SF1">
    <property type="entry name" value="ARGININOSUCCINATE LYASE"/>
    <property type="match status" value="1"/>
</dbReference>
<organism evidence="7 8">
    <name type="scientific">Rhodothermus profundi</name>
    <dbReference type="NCBI Taxonomy" id="633813"/>
    <lineage>
        <taxon>Bacteria</taxon>
        <taxon>Pseudomonadati</taxon>
        <taxon>Rhodothermota</taxon>
        <taxon>Rhodothermia</taxon>
        <taxon>Rhodothermales</taxon>
        <taxon>Rhodothermaceae</taxon>
        <taxon>Rhodothermus</taxon>
    </lineage>
</organism>
<dbReference type="PANTHER" id="PTHR43814">
    <property type="entry name" value="ARGININOSUCCINATE LYASE"/>
    <property type="match status" value="1"/>
</dbReference>
<dbReference type="PROSITE" id="PS00163">
    <property type="entry name" value="FUMARATE_LYASES"/>
    <property type="match status" value="1"/>
</dbReference>
<name>A0A1M6W9M1_9BACT</name>
<dbReference type="OrthoDB" id="9769623at2"/>
<keyword evidence="5" id="KW-0028">Amino-acid biosynthesis</keyword>
<keyword evidence="4 5" id="KW-0055">Arginine biosynthesis</keyword>
<dbReference type="Pfam" id="PF00206">
    <property type="entry name" value="Lyase_1"/>
    <property type="match status" value="1"/>
</dbReference>
<dbReference type="EMBL" id="FRAU01000008">
    <property type="protein sequence ID" value="SHK90358.1"/>
    <property type="molecule type" value="Genomic_DNA"/>
</dbReference>
<dbReference type="Gene3D" id="1.10.275.10">
    <property type="entry name" value="Fumarase/aspartase (N-terminal domain)"/>
    <property type="match status" value="1"/>
</dbReference>
<dbReference type="HAMAP" id="MF_00006">
    <property type="entry name" value="Arg_succ_lyase"/>
    <property type="match status" value="1"/>
</dbReference>
<dbReference type="Gene3D" id="1.10.40.30">
    <property type="entry name" value="Fumarase/aspartase (C-terminal domain)"/>
    <property type="match status" value="1"/>
</dbReference>
<dbReference type="SUPFAM" id="SSF48557">
    <property type="entry name" value="L-aspartase-like"/>
    <property type="match status" value="1"/>
</dbReference>
<evidence type="ECO:0000259" key="6">
    <source>
        <dbReference type="Pfam" id="PF00206"/>
    </source>
</evidence>
<dbReference type="NCBIfam" id="TIGR00838">
    <property type="entry name" value="argH"/>
    <property type="match status" value="1"/>
</dbReference>
<evidence type="ECO:0000256" key="2">
    <source>
        <dbReference type="ARBA" id="ARBA00004941"/>
    </source>
</evidence>
<evidence type="ECO:0000256" key="3">
    <source>
        <dbReference type="ARBA" id="ARBA00012338"/>
    </source>
</evidence>
<evidence type="ECO:0000256" key="1">
    <source>
        <dbReference type="ARBA" id="ARBA00000985"/>
    </source>
</evidence>
<dbReference type="GO" id="GO:0042450">
    <property type="term" value="P:L-arginine biosynthetic process via ornithine"/>
    <property type="evidence" value="ECO:0007669"/>
    <property type="project" value="UniProtKB-UniRule"/>
</dbReference>
<dbReference type="GO" id="GO:0004056">
    <property type="term" value="F:argininosuccinate lyase activity"/>
    <property type="evidence" value="ECO:0007669"/>
    <property type="project" value="UniProtKB-UniRule"/>
</dbReference>
<protein>
    <recommendedName>
        <fullName evidence="3 5">Argininosuccinate lyase</fullName>
        <shortName evidence="5">ASAL</shortName>
        <ecNumber evidence="3 5">4.3.2.1</ecNumber>
    </recommendedName>
    <alternativeName>
        <fullName evidence="5">Arginosuccinase</fullName>
    </alternativeName>
</protein>
<comment type="subcellular location">
    <subcellularLocation>
        <location evidence="5">Cytoplasm</location>
    </subcellularLocation>
</comment>
<dbReference type="GO" id="GO:0005829">
    <property type="term" value="C:cytosol"/>
    <property type="evidence" value="ECO:0007669"/>
    <property type="project" value="TreeGrafter"/>
</dbReference>
<evidence type="ECO:0000256" key="4">
    <source>
        <dbReference type="ARBA" id="ARBA00022571"/>
    </source>
</evidence>
<dbReference type="InterPro" id="IPR000362">
    <property type="entry name" value="Fumarate_lyase_fam"/>
</dbReference>
<dbReference type="InterPro" id="IPR020557">
    <property type="entry name" value="Fumarate_lyase_CS"/>
</dbReference>
<dbReference type="EC" id="4.3.2.1" evidence="3 5"/>
<dbReference type="InterPro" id="IPR008948">
    <property type="entry name" value="L-Aspartase-like"/>
</dbReference>
<accession>A0A1M6W9M1</accession>
<dbReference type="CDD" id="cd01359">
    <property type="entry name" value="Argininosuccinate_lyase"/>
    <property type="match status" value="1"/>
</dbReference>
<dbReference type="Proteomes" id="UP000185812">
    <property type="component" value="Unassembled WGS sequence"/>
</dbReference>
<comment type="catalytic activity">
    <reaction evidence="1 5">
        <text>2-(N(omega)-L-arginino)succinate = fumarate + L-arginine</text>
        <dbReference type="Rhea" id="RHEA:24020"/>
        <dbReference type="ChEBI" id="CHEBI:29806"/>
        <dbReference type="ChEBI" id="CHEBI:32682"/>
        <dbReference type="ChEBI" id="CHEBI:57472"/>
        <dbReference type="EC" id="4.3.2.1"/>
    </reaction>
</comment>
<dbReference type="Gene3D" id="1.20.200.10">
    <property type="entry name" value="Fumarase/aspartase (Central domain)"/>
    <property type="match status" value="1"/>
</dbReference>
<dbReference type="AlphaFoldDB" id="A0A1M6W9M1"/>
<proteinExistence type="inferred from homology"/>
<evidence type="ECO:0000256" key="5">
    <source>
        <dbReference type="HAMAP-Rule" id="MF_00006"/>
    </source>
</evidence>
<gene>
    <name evidence="5" type="primary">argH</name>
    <name evidence="7" type="ORF">SAMN04488087_2242</name>
</gene>
<evidence type="ECO:0000313" key="7">
    <source>
        <dbReference type="EMBL" id="SHK90358.1"/>
    </source>
</evidence>
<comment type="pathway">
    <text evidence="2 5">Amino-acid biosynthesis; L-arginine biosynthesis; L-arginine from L-ornithine and carbamoyl phosphate: step 3/3.</text>
</comment>
<comment type="similarity">
    <text evidence="5">Belongs to the lyase 1 family. Argininosuccinate lyase subfamily.</text>
</comment>
<reference evidence="8" key="1">
    <citation type="submission" date="2016-11" db="EMBL/GenBank/DDBJ databases">
        <authorList>
            <person name="Varghese N."/>
            <person name="Submissions S."/>
        </authorList>
    </citation>
    <scope>NUCLEOTIDE SEQUENCE [LARGE SCALE GENOMIC DNA]</scope>
    <source>
        <strain evidence="8">DSM 22212</strain>
    </source>
</reference>
<evidence type="ECO:0000313" key="8">
    <source>
        <dbReference type="Proteomes" id="UP000185812"/>
    </source>
</evidence>